<feature type="transmembrane region" description="Helical" evidence="7">
    <location>
        <begin position="175"/>
        <end position="192"/>
    </location>
</feature>
<evidence type="ECO:0000256" key="5">
    <source>
        <dbReference type="ARBA" id="ARBA00022989"/>
    </source>
</evidence>
<dbReference type="PROSITE" id="PS50928">
    <property type="entry name" value="ABC_TM1"/>
    <property type="match status" value="1"/>
</dbReference>
<sequence>MSTAATELSAPATTRISARAAERAVRKEENRIKRRLMLGDSKAPRVVVFAILLVMSVAWLIPILWAIDTSLKTEPDAEASASWIPRHGFTLSAYVDQFASGHIGRWMLNSLGIALAVMVITVIVSAMAAYAFSCTRFRGRNGLFAVTIAAIMVPSQILIVPQFQQMQTLHLVDTAAAVVFPQVVQPVMILVLKSFMDQLPRELLDAARIDGASAWRVFWSVVMPLSRSIISAVAIFVFIGAWNNFLWPFIITNNPSLMTLPVGLSTIKNAYGVQYVSGMASAMIASIPLLVIFMLFQRKIVASVAMTGMATT</sequence>
<feature type="transmembrane region" description="Helical" evidence="7">
    <location>
        <begin position="143"/>
        <end position="163"/>
    </location>
</feature>
<dbReference type="GO" id="GO:0005886">
    <property type="term" value="C:plasma membrane"/>
    <property type="evidence" value="ECO:0007669"/>
    <property type="project" value="UniProtKB-SubCell"/>
</dbReference>
<feature type="transmembrane region" description="Helical" evidence="7">
    <location>
        <begin position="43"/>
        <end position="67"/>
    </location>
</feature>
<keyword evidence="5 7" id="KW-1133">Transmembrane helix</keyword>
<evidence type="ECO:0000313" key="10">
    <source>
        <dbReference type="EMBL" id="AOZ46559.1"/>
    </source>
</evidence>
<reference evidence="10 12" key="1">
    <citation type="journal article" date="2016" name="Plant Dis.">
        <title>Improved production of propionic acid using genome shuffling.</title>
        <authorList>
            <person name="Luna-Flores C.H."/>
            <person name="Palfreyman R.W."/>
            <person name="Kromer J.O."/>
            <person name="Nielsen L.K."/>
            <person name="Marcellin E."/>
        </authorList>
    </citation>
    <scope>NUCLEOTIDE SEQUENCE [LARGE SCALE GENOMIC DNA]</scope>
    <source>
        <strain evidence="10 12">F3E8</strain>
    </source>
</reference>
<comment type="subcellular location">
    <subcellularLocation>
        <location evidence="1 7">Cell membrane</location>
        <topology evidence="1 7">Multi-pass membrane protein</topology>
    </subcellularLocation>
</comment>
<evidence type="ECO:0000256" key="1">
    <source>
        <dbReference type="ARBA" id="ARBA00004651"/>
    </source>
</evidence>
<evidence type="ECO:0000259" key="8">
    <source>
        <dbReference type="PROSITE" id="PS50928"/>
    </source>
</evidence>
<dbReference type="OMA" id="PLWTWNS"/>
<dbReference type="SUPFAM" id="SSF161098">
    <property type="entry name" value="MetI-like"/>
    <property type="match status" value="1"/>
</dbReference>
<evidence type="ECO:0000256" key="4">
    <source>
        <dbReference type="ARBA" id="ARBA00022692"/>
    </source>
</evidence>
<name>A0AAC9AN63_9ACTN</name>
<accession>A0AAC9AN63</accession>
<organism evidence="9 11">
    <name type="scientific">Acidipropionibacterium acidipropionici</name>
    <dbReference type="NCBI Taxonomy" id="1748"/>
    <lineage>
        <taxon>Bacteria</taxon>
        <taxon>Bacillati</taxon>
        <taxon>Actinomycetota</taxon>
        <taxon>Actinomycetes</taxon>
        <taxon>Propionibacteriales</taxon>
        <taxon>Propionibacteriaceae</taxon>
        <taxon>Acidipropionibacterium</taxon>
    </lineage>
</organism>
<dbReference type="PANTHER" id="PTHR43744:SF12">
    <property type="entry name" value="ABC TRANSPORTER PERMEASE PROTEIN MG189-RELATED"/>
    <property type="match status" value="1"/>
</dbReference>
<protein>
    <submittedName>
        <fullName evidence="9">Sugar ABC transporter permease</fullName>
    </submittedName>
</protein>
<evidence type="ECO:0000313" key="12">
    <source>
        <dbReference type="Proteomes" id="UP000178666"/>
    </source>
</evidence>
<dbReference type="InterPro" id="IPR035906">
    <property type="entry name" value="MetI-like_sf"/>
</dbReference>
<dbReference type="EMBL" id="CP014352">
    <property type="protein sequence ID" value="AMS05079.1"/>
    <property type="molecule type" value="Genomic_DNA"/>
</dbReference>
<dbReference type="Gene3D" id="1.10.3720.10">
    <property type="entry name" value="MetI-like"/>
    <property type="match status" value="1"/>
</dbReference>
<dbReference type="Proteomes" id="UP000075221">
    <property type="component" value="Chromosome"/>
</dbReference>
<dbReference type="RefSeq" id="WP_015071234.1">
    <property type="nucleotide sequence ID" value="NZ_CP014352.1"/>
</dbReference>
<evidence type="ECO:0000313" key="11">
    <source>
        <dbReference type="Proteomes" id="UP000075221"/>
    </source>
</evidence>
<dbReference type="Proteomes" id="UP000178666">
    <property type="component" value="Chromosome"/>
</dbReference>
<dbReference type="PANTHER" id="PTHR43744">
    <property type="entry name" value="ABC TRANSPORTER PERMEASE PROTEIN MG189-RELATED-RELATED"/>
    <property type="match status" value="1"/>
</dbReference>
<keyword evidence="4 7" id="KW-0812">Transmembrane</keyword>
<evidence type="ECO:0000256" key="2">
    <source>
        <dbReference type="ARBA" id="ARBA00022448"/>
    </source>
</evidence>
<feature type="domain" description="ABC transmembrane type-1" evidence="8">
    <location>
        <begin position="107"/>
        <end position="296"/>
    </location>
</feature>
<keyword evidence="3" id="KW-1003">Cell membrane</keyword>
<proteinExistence type="inferred from homology"/>
<feature type="transmembrane region" description="Helical" evidence="7">
    <location>
        <begin position="229"/>
        <end position="251"/>
    </location>
</feature>
<dbReference type="InterPro" id="IPR000515">
    <property type="entry name" value="MetI-like"/>
</dbReference>
<dbReference type="AlphaFoldDB" id="A0AAC9AN63"/>
<dbReference type="CDD" id="cd06261">
    <property type="entry name" value="TM_PBP2"/>
    <property type="match status" value="1"/>
</dbReference>
<gene>
    <name evidence="10" type="ORF">A8L58_07400</name>
    <name evidence="9" type="ORF">AXH35_05935</name>
</gene>
<evidence type="ECO:0000256" key="7">
    <source>
        <dbReference type="RuleBase" id="RU363032"/>
    </source>
</evidence>
<comment type="similarity">
    <text evidence="7">Belongs to the binding-protein-dependent transport system permease family.</text>
</comment>
<feature type="transmembrane region" description="Helical" evidence="7">
    <location>
        <begin position="111"/>
        <end position="131"/>
    </location>
</feature>
<reference evidence="9 11" key="2">
    <citation type="submission" date="2016-02" db="EMBL/GenBank/DDBJ databases">
        <title>Complete Genome Sequence of Propionibacterium acidipropionici ATCC 55737.</title>
        <authorList>
            <person name="Luna Flores C.H."/>
            <person name="Nielsen L.K."/>
            <person name="Marcellin E."/>
        </authorList>
    </citation>
    <scope>NUCLEOTIDE SEQUENCE [LARGE SCALE GENOMIC DNA]</scope>
    <source>
        <strain evidence="9 11">ATCC 55737</strain>
    </source>
</reference>
<evidence type="ECO:0000313" key="9">
    <source>
        <dbReference type="EMBL" id="AMS05079.1"/>
    </source>
</evidence>
<keyword evidence="6 7" id="KW-0472">Membrane</keyword>
<dbReference type="GO" id="GO:0055085">
    <property type="term" value="P:transmembrane transport"/>
    <property type="evidence" value="ECO:0007669"/>
    <property type="project" value="InterPro"/>
</dbReference>
<dbReference type="Pfam" id="PF00528">
    <property type="entry name" value="BPD_transp_1"/>
    <property type="match status" value="1"/>
</dbReference>
<evidence type="ECO:0000256" key="6">
    <source>
        <dbReference type="ARBA" id="ARBA00023136"/>
    </source>
</evidence>
<keyword evidence="2 7" id="KW-0813">Transport</keyword>
<evidence type="ECO:0000256" key="3">
    <source>
        <dbReference type="ARBA" id="ARBA00022475"/>
    </source>
</evidence>
<keyword evidence="12" id="KW-1185">Reference proteome</keyword>
<feature type="transmembrane region" description="Helical" evidence="7">
    <location>
        <begin position="271"/>
        <end position="296"/>
    </location>
</feature>
<dbReference type="EMBL" id="CP015970">
    <property type="protein sequence ID" value="AOZ46559.1"/>
    <property type="molecule type" value="Genomic_DNA"/>
</dbReference>